<reference evidence="12" key="2">
    <citation type="submission" date="2022-03" db="EMBL/GenBank/DDBJ databases">
        <title>Genome Encyclopedia of Bacteria and Archaea VI: Functional Genomics of Type Strains.</title>
        <authorList>
            <person name="Whitman W."/>
        </authorList>
    </citation>
    <scope>NUCLEOTIDE SEQUENCE</scope>
    <source>
        <strain evidence="12">HSC-15S17</strain>
    </source>
</reference>
<dbReference type="InterPro" id="IPR000209">
    <property type="entry name" value="Peptidase_S8/S53_dom"/>
</dbReference>
<evidence type="ECO:0000256" key="3">
    <source>
        <dbReference type="ARBA" id="ARBA00022801"/>
    </source>
</evidence>
<reference evidence="11" key="1">
    <citation type="submission" date="2021-07" db="EMBL/GenBank/DDBJ databases">
        <title>Characterization of violacein-producing bacteria and related species.</title>
        <authorList>
            <person name="Wilson H.S."/>
            <person name="De Leon M.E."/>
        </authorList>
    </citation>
    <scope>NUCLEOTIDE SEQUENCE</scope>
    <source>
        <strain evidence="11">HSC-15S17</strain>
    </source>
</reference>
<evidence type="ECO:0000256" key="6">
    <source>
        <dbReference type="SAM" id="SignalP"/>
    </source>
</evidence>
<accession>A0AA41L115</accession>
<comment type="caution">
    <text evidence="11">The sequence shown here is derived from an EMBL/GenBank/DDBJ whole genome shotgun (WGS) entry which is preliminary data.</text>
</comment>
<feature type="active site" description="Charge relay system" evidence="5">
    <location>
        <position position="609"/>
    </location>
</feature>
<dbReference type="Proteomes" id="UP001162889">
    <property type="component" value="Unassembled WGS sequence"/>
</dbReference>
<dbReference type="Pfam" id="PF00082">
    <property type="entry name" value="Peptidase_S8"/>
    <property type="match status" value="1"/>
</dbReference>
<name>A0AA41L115_9BURK</name>
<dbReference type="CDD" id="cd02120">
    <property type="entry name" value="PA_subtilisin_like"/>
    <property type="match status" value="1"/>
</dbReference>
<dbReference type="InterPro" id="IPR023828">
    <property type="entry name" value="Peptidase_S8_Ser-AS"/>
</dbReference>
<feature type="signal peptide" evidence="6">
    <location>
        <begin position="1"/>
        <end position="24"/>
    </location>
</feature>
<keyword evidence="4 5" id="KW-0720">Serine protease</keyword>
<feature type="active site" description="Charge relay system" evidence="5">
    <location>
        <position position="168"/>
    </location>
</feature>
<dbReference type="PROSITE" id="PS00138">
    <property type="entry name" value="SUBTILASE_SER"/>
    <property type="match status" value="1"/>
</dbReference>
<dbReference type="EMBL" id="JALJZU010000008">
    <property type="protein sequence ID" value="MCP2010297.1"/>
    <property type="molecule type" value="Genomic_DNA"/>
</dbReference>
<organism evidence="11 13">
    <name type="scientific">Duganella violaceipulchra</name>
    <dbReference type="NCBI Taxonomy" id="2849652"/>
    <lineage>
        <taxon>Bacteria</taxon>
        <taxon>Pseudomonadati</taxon>
        <taxon>Pseudomonadota</taxon>
        <taxon>Betaproteobacteria</taxon>
        <taxon>Burkholderiales</taxon>
        <taxon>Oxalobacteraceae</taxon>
        <taxon>Telluria group</taxon>
        <taxon>Duganella</taxon>
    </lineage>
</organism>
<evidence type="ECO:0000313" key="12">
    <source>
        <dbReference type="EMBL" id="MCP2010297.1"/>
    </source>
</evidence>
<sequence>MMKLNPVAAAVALLLAGAASLAHADDTRRSYIVQLADKPVAAYNGEVAGLAATQPAPGSRLQMGAQTVQLYMDYLDQKQSDVKALVPNAPINHDYKVVLNGFSAMLTDGEVRTLQANSAVSTITANTENHLLTNYTPTFLGLDGPNGLWAQLGGKEHAGENIVIGVVDGGIWPENPSYADRVDGNGVPTFDQGGSIAYSAPANWNGTCQTGEGFTVAACNNKLIGARYFKSGFDASGKSLHWTEFVSPRDSIGGTVGHGGHGTHTSSTAGGNNGVPSVLNGIPMGALSGMAPRARIAMYKVCWSYNDATDATGGKNSCWTDDSVAAIDRAVQDGVHVINYSISGGTTPNDAVEQAFLRATNAGVFVSASAGNDGPAQTVNHIGPWLSTIAAASHNRFLKADVKLGSGATYSGASLNIDALPAGTPIIRSEDAAVAGANASLVTLCYSAGSNGGVAVLDPAKVAGKIVTCVRGTNARVDKSLAVKQAGGVGMVMVDNGAGLVAEVHSVPTVHLSAADGALVKAYAQLANSSAALTHFVNAVGSSPAPVIANFSSRGPNLNDGNVLKPDMAAPGVDILAGVTPELTPAQQASLNTGTLAPQAAWALYQGTSMAAPHVAGVAALLRQQHPGWSPAAIKSALMTSATPTFADALAGTQQGILPWAQGAGHINPFGTMLHPADGKSYNPNGATDPGLVYDAGATDYKKYLCGAGVTSQCSSGTLAGYNLNLPSITLGNVLGNVTVSRSVTNVGTAQATYSASASVSGYTTVVTPSSLSLAPGATGSFTVKLTRTSAADNVWQYGALTWTDGSHIVRIPVTARSGKPITAPALLASTKVTGNTSLSIGTGFSGRMNVASGGMKAVTKSAIMTVAEAVTGTVDSLDQVKAACNSGATGTTVVPVSIAANTVVAAFELFNADTSSGNGGDDLDLAVLSGGNVVGYSGHGGANEAVILTSPDAGSYSVCVIGYAAANGSATDFKLSSAVVNRSDTGGALRVAVPSQVYAASTASVSASWSGLAAGTRYYGGIQYLGLDSSVAATTVLKVETNNPVPLAQPDRIARGVGAQ</sequence>
<evidence type="ECO:0000256" key="2">
    <source>
        <dbReference type="ARBA" id="ARBA00022670"/>
    </source>
</evidence>
<evidence type="ECO:0000313" key="14">
    <source>
        <dbReference type="Proteomes" id="UP001162889"/>
    </source>
</evidence>
<dbReference type="Pfam" id="PF05922">
    <property type="entry name" value="Inhibitor_I9"/>
    <property type="match status" value="1"/>
</dbReference>
<evidence type="ECO:0000259" key="7">
    <source>
        <dbReference type="Pfam" id="PF00082"/>
    </source>
</evidence>
<evidence type="ECO:0000259" key="10">
    <source>
        <dbReference type="Pfam" id="PF17766"/>
    </source>
</evidence>
<dbReference type="RefSeq" id="WP_217940606.1">
    <property type="nucleotide sequence ID" value="NZ_JAHTGR010000002.1"/>
</dbReference>
<feature type="domain" description="Inhibitor I9" evidence="9">
    <location>
        <begin position="30"/>
        <end position="130"/>
    </location>
</feature>
<gene>
    <name evidence="11" type="ORF">KVP70_03220</name>
    <name evidence="12" type="ORF">L1274_004037</name>
</gene>
<evidence type="ECO:0000256" key="4">
    <source>
        <dbReference type="ARBA" id="ARBA00022825"/>
    </source>
</evidence>
<dbReference type="PANTHER" id="PTHR10795">
    <property type="entry name" value="PROPROTEIN CONVERTASE SUBTILISIN/KEXIN"/>
    <property type="match status" value="1"/>
</dbReference>
<feature type="domain" description="PA" evidence="8">
    <location>
        <begin position="441"/>
        <end position="518"/>
    </location>
</feature>
<evidence type="ECO:0000256" key="1">
    <source>
        <dbReference type="ARBA" id="ARBA00011073"/>
    </source>
</evidence>
<evidence type="ECO:0000256" key="5">
    <source>
        <dbReference type="PROSITE-ProRule" id="PRU01240"/>
    </source>
</evidence>
<evidence type="ECO:0000313" key="11">
    <source>
        <dbReference type="EMBL" id="MBV6319933.1"/>
    </source>
</evidence>
<keyword evidence="14" id="KW-1185">Reference proteome</keyword>
<feature type="active site" description="Charge relay system" evidence="5">
    <location>
        <position position="261"/>
    </location>
</feature>
<feature type="chain" id="PRO_5041203034" evidence="6">
    <location>
        <begin position="25"/>
        <end position="1061"/>
    </location>
</feature>
<evidence type="ECO:0000259" key="9">
    <source>
        <dbReference type="Pfam" id="PF05922"/>
    </source>
</evidence>
<dbReference type="GO" id="GO:0006508">
    <property type="term" value="P:proteolysis"/>
    <property type="evidence" value="ECO:0007669"/>
    <property type="project" value="UniProtKB-KW"/>
</dbReference>
<keyword evidence="3 5" id="KW-0378">Hydrolase</keyword>
<feature type="domain" description="Subtilisin-like protease fibronectin type-III" evidence="10">
    <location>
        <begin position="723"/>
        <end position="815"/>
    </location>
</feature>
<proteinExistence type="inferred from homology"/>
<dbReference type="Pfam" id="PF02225">
    <property type="entry name" value="PA"/>
    <property type="match status" value="1"/>
</dbReference>
<comment type="similarity">
    <text evidence="1 5">Belongs to the peptidase S8 family.</text>
</comment>
<protein>
    <submittedName>
        <fullName evidence="11">S8 family serine peptidase</fullName>
    </submittedName>
    <submittedName>
        <fullName evidence="12">Subtilisin family serine protease</fullName>
    </submittedName>
</protein>
<dbReference type="InterPro" id="IPR034197">
    <property type="entry name" value="Peptidases_S8_3"/>
</dbReference>
<dbReference type="Pfam" id="PF17766">
    <property type="entry name" value="fn3_6"/>
    <property type="match status" value="1"/>
</dbReference>
<dbReference type="EMBL" id="JAHTGR010000002">
    <property type="protein sequence ID" value="MBV6319933.1"/>
    <property type="molecule type" value="Genomic_DNA"/>
</dbReference>
<evidence type="ECO:0000313" key="13">
    <source>
        <dbReference type="Proteomes" id="UP001155901"/>
    </source>
</evidence>
<dbReference type="InterPro" id="IPR045051">
    <property type="entry name" value="SBT"/>
</dbReference>
<dbReference type="InterPro" id="IPR003137">
    <property type="entry name" value="PA_domain"/>
</dbReference>
<dbReference type="PROSITE" id="PS51892">
    <property type="entry name" value="SUBTILASE"/>
    <property type="match status" value="1"/>
</dbReference>
<keyword evidence="6" id="KW-0732">Signal</keyword>
<keyword evidence="2 5" id="KW-0645">Protease</keyword>
<dbReference type="GO" id="GO:0004252">
    <property type="term" value="F:serine-type endopeptidase activity"/>
    <property type="evidence" value="ECO:0007669"/>
    <property type="project" value="UniProtKB-UniRule"/>
</dbReference>
<feature type="domain" description="Peptidase S8/S53" evidence="7">
    <location>
        <begin position="159"/>
        <end position="647"/>
    </location>
</feature>
<evidence type="ECO:0000259" key="8">
    <source>
        <dbReference type="Pfam" id="PF02225"/>
    </source>
</evidence>
<dbReference type="AlphaFoldDB" id="A0AA41L115"/>
<dbReference type="Proteomes" id="UP001155901">
    <property type="component" value="Unassembled WGS sequence"/>
</dbReference>
<dbReference type="CDD" id="cd04852">
    <property type="entry name" value="Peptidases_S8_3"/>
    <property type="match status" value="1"/>
</dbReference>
<dbReference type="InterPro" id="IPR041469">
    <property type="entry name" value="Subtilisin-like_FN3"/>
</dbReference>
<dbReference type="InterPro" id="IPR010259">
    <property type="entry name" value="S8pro/Inhibitor_I9"/>
</dbReference>